<keyword evidence="4 5" id="KW-0472">Membrane</keyword>
<dbReference type="SUPFAM" id="SSF103473">
    <property type="entry name" value="MFS general substrate transporter"/>
    <property type="match status" value="1"/>
</dbReference>
<organism evidence="6 7">
    <name type="scientific">Branchiostoma belcheri</name>
    <name type="common">Amphioxus</name>
    <dbReference type="NCBI Taxonomy" id="7741"/>
    <lineage>
        <taxon>Eukaryota</taxon>
        <taxon>Metazoa</taxon>
        <taxon>Chordata</taxon>
        <taxon>Cephalochordata</taxon>
        <taxon>Leptocardii</taxon>
        <taxon>Amphioxiformes</taxon>
        <taxon>Branchiostomatidae</taxon>
        <taxon>Branchiostoma</taxon>
    </lineage>
</organism>
<dbReference type="PANTHER" id="PTHR10924">
    <property type="entry name" value="MAJOR FACILITATOR SUPERFAMILY PROTEIN-RELATED"/>
    <property type="match status" value="1"/>
</dbReference>
<evidence type="ECO:0000313" key="7">
    <source>
        <dbReference type="RefSeq" id="XP_019623130.1"/>
    </source>
</evidence>
<sequence length="516" mass="56030">MADVKGVLKAGDQTFDHQCQQYEEIRPLLGEDSRHNYATINADSVPTTTDKPQCRVYKRRWYIVGIFALLGSIHCAIGNTWGPIADSAGKVLGWTDSNIALVNNCGCFSYVLLAIPCSWLMDVKGLRTSVLLAAFFMLLGTGMRCFTLEEPVATWLIYLGQFLNGCGAPVLMAAPPLISATWFPPKQRTTATAIAGLLGNVGCALSYVIGPLAVSQPGEPTNHTGNYSDIDISSLVEITEISHANNTDIKSMEAEQIMRLMYIEFGLTAVLFLAILVYYPACPPSPPSLSASISRLNFTSGVKGLLTNGSFWLVCLSYGMVQGSIGGWGNILDVNVSPYNVTQVQAGWVGFYGNLIGCAFSFVFARLGDYFAGHFKLMLVLLAVLQAATMLWFILMVNVSLIPFSMASLYTTFALTQVCLSGSGPIYYEMSVELTYPVAEGITTIVLTLVYYIFCLLVLLLPMVPALGVAWLNWATLGTTFVVLPMLCCFRERYGRLSIDVAGVKEQGGTTDTVNS</sequence>
<feature type="transmembrane region" description="Helical" evidence="5">
    <location>
        <begin position="346"/>
        <end position="365"/>
    </location>
</feature>
<feature type="transmembrane region" description="Helical" evidence="5">
    <location>
        <begin position="101"/>
        <end position="121"/>
    </location>
</feature>
<feature type="transmembrane region" description="Helical" evidence="5">
    <location>
        <begin position="260"/>
        <end position="279"/>
    </location>
</feature>
<feature type="transmembrane region" description="Helical" evidence="5">
    <location>
        <begin position="155"/>
        <end position="178"/>
    </location>
</feature>
<gene>
    <name evidence="7" type="primary">LOC109469161</name>
</gene>
<feature type="transmembrane region" description="Helical" evidence="5">
    <location>
        <begin position="401"/>
        <end position="420"/>
    </location>
</feature>
<evidence type="ECO:0000256" key="5">
    <source>
        <dbReference type="SAM" id="Phobius"/>
    </source>
</evidence>
<proteinExistence type="predicted"/>
<evidence type="ECO:0000256" key="3">
    <source>
        <dbReference type="ARBA" id="ARBA00022989"/>
    </source>
</evidence>
<dbReference type="AlphaFoldDB" id="A0A6P4Y2E3"/>
<dbReference type="OrthoDB" id="422206at2759"/>
<dbReference type="GO" id="GO:0016020">
    <property type="term" value="C:membrane"/>
    <property type="evidence" value="ECO:0007669"/>
    <property type="project" value="UniProtKB-SubCell"/>
</dbReference>
<dbReference type="PANTHER" id="PTHR10924:SF27">
    <property type="entry name" value="SOLUTE CARRIER FAMILY 49 MEMBER 4"/>
    <property type="match status" value="1"/>
</dbReference>
<accession>A0A6P4Y2E3</accession>
<reference evidence="7" key="1">
    <citation type="submission" date="2025-08" db="UniProtKB">
        <authorList>
            <consortium name="RefSeq"/>
        </authorList>
    </citation>
    <scope>IDENTIFICATION</scope>
    <source>
        <tissue evidence="7">Gonad</tissue>
    </source>
</reference>
<dbReference type="InterPro" id="IPR036259">
    <property type="entry name" value="MFS_trans_sf"/>
</dbReference>
<keyword evidence="2 5" id="KW-0812">Transmembrane</keyword>
<protein>
    <submittedName>
        <fullName evidence="7">Disrupted in renal carcinoma protein 2 homolog</fullName>
    </submittedName>
</protein>
<keyword evidence="3 5" id="KW-1133">Transmembrane helix</keyword>
<evidence type="ECO:0000313" key="6">
    <source>
        <dbReference type="Proteomes" id="UP000515135"/>
    </source>
</evidence>
<dbReference type="InterPro" id="IPR049680">
    <property type="entry name" value="FLVCR1-2_SLC49-like"/>
</dbReference>
<feature type="transmembrane region" description="Helical" evidence="5">
    <location>
        <begin position="61"/>
        <end position="81"/>
    </location>
</feature>
<dbReference type="GeneID" id="109469161"/>
<dbReference type="Gene3D" id="1.20.1250.20">
    <property type="entry name" value="MFS general substrate transporter like domains"/>
    <property type="match status" value="1"/>
</dbReference>
<dbReference type="Pfam" id="PF07690">
    <property type="entry name" value="MFS_1"/>
    <property type="match status" value="1"/>
</dbReference>
<evidence type="ECO:0000256" key="2">
    <source>
        <dbReference type="ARBA" id="ARBA00022692"/>
    </source>
</evidence>
<keyword evidence="6" id="KW-1185">Reference proteome</keyword>
<comment type="subcellular location">
    <subcellularLocation>
        <location evidence="1">Membrane</location>
        <topology evidence="1">Multi-pass membrane protein</topology>
    </subcellularLocation>
</comment>
<dbReference type="RefSeq" id="XP_019623130.1">
    <property type="nucleotide sequence ID" value="XM_019767571.1"/>
</dbReference>
<feature type="transmembrane region" description="Helical" evidence="5">
    <location>
        <begin position="377"/>
        <end position="395"/>
    </location>
</feature>
<evidence type="ECO:0000256" key="1">
    <source>
        <dbReference type="ARBA" id="ARBA00004141"/>
    </source>
</evidence>
<evidence type="ECO:0000256" key="4">
    <source>
        <dbReference type="ARBA" id="ARBA00023136"/>
    </source>
</evidence>
<dbReference type="KEGG" id="bbel:109469161"/>
<feature type="transmembrane region" description="Helical" evidence="5">
    <location>
        <begin position="128"/>
        <end position="149"/>
    </location>
</feature>
<dbReference type="InterPro" id="IPR011701">
    <property type="entry name" value="MFS"/>
</dbReference>
<feature type="transmembrane region" description="Helical" evidence="5">
    <location>
        <begin position="470"/>
        <end position="490"/>
    </location>
</feature>
<dbReference type="Proteomes" id="UP000515135">
    <property type="component" value="Unplaced"/>
</dbReference>
<name>A0A6P4Y2E3_BRABE</name>
<feature type="transmembrane region" description="Helical" evidence="5">
    <location>
        <begin position="441"/>
        <end position="464"/>
    </location>
</feature>
<dbReference type="GO" id="GO:0022857">
    <property type="term" value="F:transmembrane transporter activity"/>
    <property type="evidence" value="ECO:0007669"/>
    <property type="project" value="InterPro"/>
</dbReference>